<protein>
    <recommendedName>
        <fullName evidence="3">N-acetyltransferase domain-containing protein</fullName>
    </recommendedName>
</protein>
<dbReference type="Gene3D" id="3.40.630.30">
    <property type="match status" value="1"/>
</dbReference>
<evidence type="ECO:0000256" key="1">
    <source>
        <dbReference type="ARBA" id="ARBA00022679"/>
    </source>
</evidence>
<dbReference type="SUPFAM" id="SSF55729">
    <property type="entry name" value="Acyl-CoA N-acyltransferases (Nat)"/>
    <property type="match status" value="1"/>
</dbReference>
<dbReference type="AlphaFoldDB" id="A0A6J4S0G0"/>
<organism evidence="4">
    <name type="scientific">uncultured Solirubrobacteraceae bacterium</name>
    <dbReference type="NCBI Taxonomy" id="1162706"/>
    <lineage>
        <taxon>Bacteria</taxon>
        <taxon>Bacillati</taxon>
        <taxon>Actinomycetota</taxon>
        <taxon>Thermoleophilia</taxon>
        <taxon>Solirubrobacterales</taxon>
        <taxon>Solirubrobacteraceae</taxon>
        <taxon>environmental samples</taxon>
    </lineage>
</organism>
<name>A0A6J4S0G0_9ACTN</name>
<evidence type="ECO:0000259" key="3">
    <source>
        <dbReference type="PROSITE" id="PS51186"/>
    </source>
</evidence>
<keyword evidence="2" id="KW-0012">Acyltransferase</keyword>
<reference evidence="4" key="1">
    <citation type="submission" date="2020-02" db="EMBL/GenBank/DDBJ databases">
        <authorList>
            <person name="Meier V. D."/>
        </authorList>
    </citation>
    <scope>NUCLEOTIDE SEQUENCE</scope>
    <source>
        <strain evidence="4">AVDCRST_MAG13</strain>
    </source>
</reference>
<sequence length="156" mass="16848">MAAPAGYAIARVREEDLPDLLPLMAAYLDFYATAAEAAVLEELCRALLADPRREGVQLLARAADGTPAGFATVYWTWSTTRPGRLGVMNDLWVEPGARGTGLADALIAACADLAREHGARTLSWSTAPDNHRAQAVYDRSGAVASSWLEYELEVER</sequence>
<evidence type="ECO:0000313" key="4">
    <source>
        <dbReference type="EMBL" id="CAA9486239.1"/>
    </source>
</evidence>
<accession>A0A6J4S0G0</accession>
<dbReference type="CDD" id="cd04301">
    <property type="entry name" value="NAT_SF"/>
    <property type="match status" value="1"/>
</dbReference>
<dbReference type="InterPro" id="IPR000182">
    <property type="entry name" value="GNAT_dom"/>
</dbReference>
<dbReference type="PROSITE" id="PS51186">
    <property type="entry name" value="GNAT"/>
    <property type="match status" value="1"/>
</dbReference>
<dbReference type="PANTHER" id="PTHR43877:SF1">
    <property type="entry name" value="ACETYLTRANSFERASE"/>
    <property type="match status" value="1"/>
</dbReference>
<dbReference type="Pfam" id="PF00583">
    <property type="entry name" value="Acetyltransf_1"/>
    <property type="match status" value="1"/>
</dbReference>
<evidence type="ECO:0000256" key="2">
    <source>
        <dbReference type="ARBA" id="ARBA00023315"/>
    </source>
</evidence>
<keyword evidence="1" id="KW-0808">Transferase</keyword>
<dbReference type="InterPro" id="IPR050832">
    <property type="entry name" value="Bact_Acetyltransf"/>
</dbReference>
<dbReference type="EMBL" id="CADCVO010000228">
    <property type="protein sequence ID" value="CAA9486239.1"/>
    <property type="molecule type" value="Genomic_DNA"/>
</dbReference>
<proteinExistence type="predicted"/>
<gene>
    <name evidence="4" type="ORF">AVDCRST_MAG13-1467</name>
</gene>
<dbReference type="InterPro" id="IPR016181">
    <property type="entry name" value="Acyl_CoA_acyltransferase"/>
</dbReference>
<dbReference type="PANTHER" id="PTHR43877">
    <property type="entry name" value="AMINOALKYLPHOSPHONATE N-ACETYLTRANSFERASE-RELATED-RELATED"/>
    <property type="match status" value="1"/>
</dbReference>
<dbReference type="GO" id="GO:0016747">
    <property type="term" value="F:acyltransferase activity, transferring groups other than amino-acyl groups"/>
    <property type="evidence" value="ECO:0007669"/>
    <property type="project" value="InterPro"/>
</dbReference>
<feature type="domain" description="N-acetyltransferase" evidence="3">
    <location>
        <begin position="7"/>
        <end position="156"/>
    </location>
</feature>